<feature type="signal peptide" evidence="4">
    <location>
        <begin position="1"/>
        <end position="25"/>
    </location>
</feature>
<keyword evidence="7" id="KW-1185">Reference proteome</keyword>
<evidence type="ECO:0000313" key="6">
    <source>
        <dbReference type="EMBL" id="MCP1335873.1"/>
    </source>
</evidence>
<evidence type="ECO:0000256" key="2">
    <source>
        <dbReference type="ARBA" id="ARBA00022729"/>
    </source>
</evidence>
<dbReference type="RefSeq" id="WP_269331801.1">
    <property type="nucleotide sequence ID" value="NZ_JAMZFT010000001.1"/>
</dbReference>
<keyword evidence="3" id="KW-0029">Amino-acid transport</keyword>
<dbReference type="Proteomes" id="UP001055804">
    <property type="component" value="Unassembled WGS sequence"/>
</dbReference>
<dbReference type="InterPro" id="IPR028081">
    <property type="entry name" value="Leu-bd"/>
</dbReference>
<dbReference type="Gene3D" id="3.40.50.2300">
    <property type="match status" value="2"/>
</dbReference>
<evidence type="ECO:0000256" key="4">
    <source>
        <dbReference type="SAM" id="SignalP"/>
    </source>
</evidence>
<accession>A0A9J6PBK6</accession>
<dbReference type="EMBL" id="JAMZFT010000001">
    <property type="protein sequence ID" value="MCP1335873.1"/>
    <property type="molecule type" value="Genomic_DNA"/>
</dbReference>
<organism evidence="6 7">
    <name type="scientific">Futiania mangrovi</name>
    <dbReference type="NCBI Taxonomy" id="2959716"/>
    <lineage>
        <taxon>Bacteria</taxon>
        <taxon>Pseudomonadati</taxon>
        <taxon>Pseudomonadota</taxon>
        <taxon>Alphaproteobacteria</taxon>
        <taxon>Futianiales</taxon>
        <taxon>Futianiaceae</taxon>
        <taxon>Futiania</taxon>
    </lineage>
</organism>
<dbReference type="AlphaFoldDB" id="A0A9J6PBK6"/>
<comment type="similarity">
    <text evidence="1">Belongs to the leucine-binding protein family.</text>
</comment>
<dbReference type="GO" id="GO:0006865">
    <property type="term" value="P:amino acid transport"/>
    <property type="evidence" value="ECO:0007669"/>
    <property type="project" value="UniProtKB-KW"/>
</dbReference>
<feature type="domain" description="Leucine-binding protein" evidence="5">
    <location>
        <begin position="28"/>
        <end position="368"/>
    </location>
</feature>
<sequence>MLKTRTGAALVAALAAAAVALPAKAAEYKVGLLVPLSGVYAGLGNHIENGFNLGIEHFGSELGEHTITLERADTEANPASTLGKAKKMVLQDKVDVLTGIVSSAVLGALRDFVHQSQTPLVVANAGNDEATGKDCTPYIIRVSFSNAQVNRPMGTWMANKGIKKVYLMAPDYAAGHQMMNTFRKSFTEAGGEIVGEAYPPLQGTNDYGPYLAAAQAANPDAIFTFFAGSAAIAFVKQYKDFGIGKDIPLYGSGFLTSAAYVHVQGEAADGVTASLHYVPTIDTAENKRFQEAYQAKHEGKLGSEFAVAGYDAARLIIEAIKMSGGDKKALAENLRKVEFTGPRGPLSIDPATNNVVQNVYIFRNDFKDGKVTQTVLDTIPDVQDPPNGCKMM</sequence>
<dbReference type="SUPFAM" id="SSF53822">
    <property type="entry name" value="Periplasmic binding protein-like I"/>
    <property type="match status" value="1"/>
</dbReference>
<reference evidence="6" key="1">
    <citation type="submission" date="2022-06" db="EMBL/GenBank/DDBJ databases">
        <title>Isolation and Genomics of Futiania mangrovii gen. nov., sp. nov., a Rare and Metabolically-versatile member in the Class Alphaproteobacteria.</title>
        <authorList>
            <person name="Liu L."/>
            <person name="Huang W.-C."/>
            <person name="Pan J."/>
            <person name="Li J."/>
            <person name="Huang Y."/>
            <person name="Du H."/>
            <person name="Liu Y."/>
            <person name="Li M."/>
        </authorList>
    </citation>
    <scope>NUCLEOTIDE SEQUENCE</scope>
    <source>
        <strain evidence="6">FT118</strain>
    </source>
</reference>
<dbReference type="Pfam" id="PF13458">
    <property type="entry name" value="Peripla_BP_6"/>
    <property type="match status" value="1"/>
</dbReference>
<keyword evidence="3" id="KW-0813">Transport</keyword>
<feature type="chain" id="PRO_5039895468" evidence="4">
    <location>
        <begin position="26"/>
        <end position="392"/>
    </location>
</feature>
<name>A0A9J6PBK6_9PROT</name>
<protein>
    <submittedName>
        <fullName evidence="6">ABC transporter substrate-binding protein</fullName>
    </submittedName>
</protein>
<comment type="caution">
    <text evidence="6">The sequence shown here is derived from an EMBL/GenBank/DDBJ whole genome shotgun (WGS) entry which is preliminary data.</text>
</comment>
<dbReference type="PANTHER" id="PTHR30483:SF6">
    <property type="entry name" value="PERIPLASMIC BINDING PROTEIN OF ABC TRANSPORTER FOR NATURAL AMINO ACIDS"/>
    <property type="match status" value="1"/>
</dbReference>
<evidence type="ECO:0000313" key="7">
    <source>
        <dbReference type="Proteomes" id="UP001055804"/>
    </source>
</evidence>
<keyword evidence="2 4" id="KW-0732">Signal</keyword>
<evidence type="ECO:0000259" key="5">
    <source>
        <dbReference type="Pfam" id="PF13458"/>
    </source>
</evidence>
<proteinExistence type="inferred from homology"/>
<dbReference type="InterPro" id="IPR028082">
    <property type="entry name" value="Peripla_BP_I"/>
</dbReference>
<dbReference type="CDD" id="cd20014">
    <property type="entry name" value="PBP1_RPA0668_benzoate-like"/>
    <property type="match status" value="1"/>
</dbReference>
<evidence type="ECO:0000256" key="3">
    <source>
        <dbReference type="ARBA" id="ARBA00022970"/>
    </source>
</evidence>
<evidence type="ECO:0000256" key="1">
    <source>
        <dbReference type="ARBA" id="ARBA00010062"/>
    </source>
</evidence>
<gene>
    <name evidence="6" type="ORF">NJQ99_05580</name>
</gene>
<dbReference type="InterPro" id="IPR051010">
    <property type="entry name" value="BCAA_transport"/>
</dbReference>
<dbReference type="PANTHER" id="PTHR30483">
    <property type="entry name" value="LEUCINE-SPECIFIC-BINDING PROTEIN"/>
    <property type="match status" value="1"/>
</dbReference>